<organism evidence="5 6">
    <name type="scientific">Brachionus calyciflorus</name>
    <dbReference type="NCBI Taxonomy" id="104777"/>
    <lineage>
        <taxon>Eukaryota</taxon>
        <taxon>Metazoa</taxon>
        <taxon>Spiralia</taxon>
        <taxon>Gnathifera</taxon>
        <taxon>Rotifera</taxon>
        <taxon>Eurotatoria</taxon>
        <taxon>Monogononta</taxon>
        <taxon>Pseudotrocha</taxon>
        <taxon>Ploima</taxon>
        <taxon>Brachionidae</taxon>
        <taxon>Brachionus</taxon>
    </lineage>
</organism>
<dbReference type="AlphaFoldDB" id="A0A814ELJ3"/>
<evidence type="ECO:0000256" key="1">
    <source>
        <dbReference type="ARBA" id="ARBA00008045"/>
    </source>
</evidence>
<protein>
    <recommendedName>
        <fullName evidence="3">Prefoldin subunit 4</fullName>
    </recommendedName>
</protein>
<dbReference type="GO" id="GO:0005737">
    <property type="term" value="C:cytoplasm"/>
    <property type="evidence" value="ECO:0007669"/>
    <property type="project" value="TreeGrafter"/>
</dbReference>
<feature type="coiled-coil region" evidence="4">
    <location>
        <begin position="32"/>
        <end position="116"/>
    </location>
</feature>
<dbReference type="InterPro" id="IPR009053">
    <property type="entry name" value="Prefoldin"/>
</dbReference>
<evidence type="ECO:0000256" key="4">
    <source>
        <dbReference type="SAM" id="Coils"/>
    </source>
</evidence>
<dbReference type="Proteomes" id="UP000663879">
    <property type="component" value="Unassembled WGS sequence"/>
</dbReference>
<dbReference type="GO" id="GO:0016272">
    <property type="term" value="C:prefoldin complex"/>
    <property type="evidence" value="ECO:0007669"/>
    <property type="project" value="UniProtKB-UniRule"/>
</dbReference>
<evidence type="ECO:0000313" key="6">
    <source>
        <dbReference type="Proteomes" id="UP000663879"/>
    </source>
</evidence>
<dbReference type="OrthoDB" id="10250441at2759"/>
<keyword evidence="2 3" id="KW-0143">Chaperone</keyword>
<comment type="similarity">
    <text evidence="1 3">Belongs to the prefoldin subunit beta family.</text>
</comment>
<dbReference type="EMBL" id="CAJNOC010003105">
    <property type="protein sequence ID" value="CAF0967883.1"/>
    <property type="molecule type" value="Genomic_DNA"/>
</dbReference>
<comment type="caution">
    <text evidence="5">The sequence shown here is derived from an EMBL/GenBank/DDBJ whole genome shotgun (WGS) entry which is preliminary data.</text>
</comment>
<dbReference type="GO" id="GO:0006457">
    <property type="term" value="P:protein folding"/>
    <property type="evidence" value="ECO:0007669"/>
    <property type="project" value="UniProtKB-UniRule"/>
</dbReference>
<dbReference type="PANTHER" id="PTHR21100">
    <property type="entry name" value="PREFOLDIN SUBUNIT 4"/>
    <property type="match status" value="1"/>
</dbReference>
<accession>A0A814ELJ3</accession>
<dbReference type="CDD" id="cd23165">
    <property type="entry name" value="Prefoldin_4"/>
    <property type="match status" value="1"/>
</dbReference>
<proteinExistence type="inferred from homology"/>
<dbReference type="PIRSF" id="PIRSF016477">
    <property type="entry name" value="Prefoldin_subunit_4"/>
    <property type="match status" value="1"/>
</dbReference>
<keyword evidence="4" id="KW-0175">Coiled coil</keyword>
<dbReference type="PANTHER" id="PTHR21100:SF9">
    <property type="entry name" value="PREFOLDIN SUBUNIT 4"/>
    <property type="match status" value="1"/>
</dbReference>
<reference evidence="5" key="1">
    <citation type="submission" date="2021-02" db="EMBL/GenBank/DDBJ databases">
        <authorList>
            <person name="Nowell W R."/>
        </authorList>
    </citation>
    <scope>NUCLEOTIDE SEQUENCE</scope>
    <source>
        <strain evidence="5">Ploen Becks lab</strain>
    </source>
</reference>
<dbReference type="SUPFAM" id="SSF46579">
    <property type="entry name" value="Prefoldin"/>
    <property type="match status" value="1"/>
</dbReference>
<dbReference type="InterPro" id="IPR016661">
    <property type="entry name" value="PFDN4"/>
</dbReference>
<evidence type="ECO:0000256" key="2">
    <source>
        <dbReference type="ARBA" id="ARBA00023186"/>
    </source>
</evidence>
<comment type="subunit">
    <text evidence="3">Heterohexamer of two PFD-alpha type and four PFD-beta type subunits.</text>
</comment>
<dbReference type="Pfam" id="PF01920">
    <property type="entry name" value="Prefoldin_2"/>
    <property type="match status" value="1"/>
</dbReference>
<dbReference type="InterPro" id="IPR002777">
    <property type="entry name" value="PFD_beta-like"/>
</dbReference>
<name>A0A814ELJ3_9BILA</name>
<keyword evidence="6" id="KW-1185">Reference proteome</keyword>
<gene>
    <name evidence="5" type="ORF">OXX778_LOCUS14761</name>
</gene>
<sequence length="131" mass="15015">MSKKGQSLDDDVHISYDDQAKINKFAINNTKLHDFQEDLAEKKKELVNLNEAIDELVILDETEIVPFQYGEIFAHLTVEEANQELERSKQSLEGEISSLEDRVTSIKKLLSDLKTQLYAKFGNKINLEESD</sequence>
<dbReference type="GO" id="GO:0051082">
    <property type="term" value="F:unfolded protein binding"/>
    <property type="evidence" value="ECO:0007669"/>
    <property type="project" value="InterPro"/>
</dbReference>
<evidence type="ECO:0000313" key="5">
    <source>
        <dbReference type="EMBL" id="CAF0967883.1"/>
    </source>
</evidence>
<comment type="function">
    <text evidence="3">Binds specifically to cytosolic chaperonin (c-CPN) and transfers target proteins to it. Binds to nascent polypeptide chain and promotes folding in an environment in which there are many competing pathways for nonnative proteins.</text>
</comment>
<dbReference type="Gene3D" id="1.10.287.370">
    <property type="match status" value="1"/>
</dbReference>
<evidence type="ECO:0000256" key="3">
    <source>
        <dbReference type="PIRNR" id="PIRNR016477"/>
    </source>
</evidence>